<evidence type="ECO:0000256" key="1">
    <source>
        <dbReference type="SAM" id="MobiDB-lite"/>
    </source>
</evidence>
<reference evidence="3" key="1">
    <citation type="submission" date="2016-06" db="UniProtKB">
        <authorList>
            <consortium name="WormBaseParasite"/>
        </authorList>
    </citation>
    <scope>IDENTIFICATION</scope>
</reference>
<organism evidence="2 3">
    <name type="scientific">Toxocara canis</name>
    <name type="common">Canine roundworm</name>
    <dbReference type="NCBI Taxonomy" id="6265"/>
    <lineage>
        <taxon>Eukaryota</taxon>
        <taxon>Metazoa</taxon>
        <taxon>Ecdysozoa</taxon>
        <taxon>Nematoda</taxon>
        <taxon>Chromadorea</taxon>
        <taxon>Rhabditida</taxon>
        <taxon>Spirurina</taxon>
        <taxon>Ascaridomorpha</taxon>
        <taxon>Ascaridoidea</taxon>
        <taxon>Toxocaridae</taxon>
        <taxon>Toxocara</taxon>
    </lineage>
</organism>
<proteinExistence type="predicted"/>
<dbReference type="AlphaFoldDB" id="A0A183V5H4"/>
<dbReference type="Proteomes" id="UP000050794">
    <property type="component" value="Unassembled WGS sequence"/>
</dbReference>
<accession>A0A183V5H4</accession>
<evidence type="ECO:0000313" key="3">
    <source>
        <dbReference type="WBParaSite" id="TCNE_0001599501-mRNA-1"/>
    </source>
</evidence>
<feature type="compositionally biased region" description="Basic residues" evidence="1">
    <location>
        <begin position="119"/>
        <end position="133"/>
    </location>
</feature>
<feature type="compositionally biased region" description="Basic and acidic residues" evidence="1">
    <location>
        <begin position="42"/>
        <end position="53"/>
    </location>
</feature>
<name>A0A183V5H4_TOXCA</name>
<protein>
    <submittedName>
        <fullName evidence="3">M-phase phosphoprotein 6</fullName>
    </submittedName>
</protein>
<sequence length="133" mass="14887">LSSELELEGRFDVVANPVDDCPTILSQLEWTNLTEVKRGMKCEKSEADEHERTPSLIDAQTSRSAKGDVLRVGRKDAFPEAGGPHVDRVDVPGDLTKTPVHTLMCPTPQSSGRSWHLVKPNRRKNRKKLVFNE</sequence>
<feature type="compositionally biased region" description="Basic and acidic residues" evidence="1">
    <location>
        <begin position="65"/>
        <end position="78"/>
    </location>
</feature>
<dbReference type="WBParaSite" id="TCNE_0001599501-mRNA-1">
    <property type="protein sequence ID" value="TCNE_0001599501-mRNA-1"/>
    <property type="gene ID" value="TCNE_0001599501"/>
</dbReference>
<feature type="region of interest" description="Disordered" evidence="1">
    <location>
        <begin position="42"/>
        <end position="133"/>
    </location>
</feature>
<evidence type="ECO:0000313" key="2">
    <source>
        <dbReference type="Proteomes" id="UP000050794"/>
    </source>
</evidence>
<keyword evidence="2" id="KW-1185">Reference proteome</keyword>